<evidence type="ECO:0000313" key="8">
    <source>
        <dbReference type="EMBL" id="SHO67638.1"/>
    </source>
</evidence>
<comment type="similarity">
    <text evidence="2">Belongs to the DoxX family.</text>
</comment>
<evidence type="ECO:0000256" key="1">
    <source>
        <dbReference type="ARBA" id="ARBA00004651"/>
    </source>
</evidence>
<evidence type="ECO:0000256" key="7">
    <source>
        <dbReference type="SAM" id="Phobius"/>
    </source>
</evidence>
<evidence type="ECO:0000313" key="9">
    <source>
        <dbReference type="Proteomes" id="UP000186406"/>
    </source>
</evidence>
<dbReference type="PANTHER" id="PTHR33452:SF1">
    <property type="entry name" value="INNER MEMBRANE PROTEIN YPHA-RELATED"/>
    <property type="match status" value="1"/>
</dbReference>
<dbReference type="Proteomes" id="UP000186406">
    <property type="component" value="Unassembled WGS sequence"/>
</dbReference>
<dbReference type="Pfam" id="PF07681">
    <property type="entry name" value="DoxX"/>
    <property type="match status" value="1"/>
</dbReference>
<accession>A0A1M7ZRV3</accession>
<dbReference type="STRING" id="1123029.SAMN02745172_04319"/>
<evidence type="ECO:0000256" key="6">
    <source>
        <dbReference type="ARBA" id="ARBA00023136"/>
    </source>
</evidence>
<comment type="subcellular location">
    <subcellularLocation>
        <location evidence="1">Cell membrane</location>
        <topology evidence="1">Multi-pass membrane protein</topology>
    </subcellularLocation>
</comment>
<protein>
    <submittedName>
        <fullName evidence="8">Putative oxidoreductase</fullName>
    </submittedName>
</protein>
<evidence type="ECO:0000256" key="4">
    <source>
        <dbReference type="ARBA" id="ARBA00022692"/>
    </source>
</evidence>
<sequence length="172" mass="18820">MTADLTTPHQASSSRTRDPGLVAIALHLRDRLDAIPLSLLTLCARVFPAAVFWQSGQTKVEGWHVTDGAVALFREEYRLPLVDPWLAAHLAAFAEHAFPVLLVLGLASRLSAAALLGMTLVIEVLVYPDAWPTHGVWATCFLMVIARGPGILSIDALIARRYRHLRGWPAGR</sequence>
<dbReference type="InterPro" id="IPR032808">
    <property type="entry name" value="DoxX"/>
</dbReference>
<evidence type="ECO:0000256" key="5">
    <source>
        <dbReference type="ARBA" id="ARBA00022989"/>
    </source>
</evidence>
<keyword evidence="3" id="KW-1003">Cell membrane</keyword>
<evidence type="ECO:0000256" key="2">
    <source>
        <dbReference type="ARBA" id="ARBA00006679"/>
    </source>
</evidence>
<evidence type="ECO:0000256" key="3">
    <source>
        <dbReference type="ARBA" id="ARBA00022475"/>
    </source>
</evidence>
<keyword evidence="5 7" id="KW-1133">Transmembrane helix</keyword>
<dbReference type="AlphaFoldDB" id="A0A1M7ZRV3"/>
<feature type="transmembrane region" description="Helical" evidence="7">
    <location>
        <begin position="136"/>
        <end position="158"/>
    </location>
</feature>
<keyword evidence="6 7" id="KW-0472">Membrane</keyword>
<gene>
    <name evidence="8" type="ORF">SAMN02745172_04319</name>
</gene>
<dbReference type="PANTHER" id="PTHR33452">
    <property type="entry name" value="OXIDOREDUCTASE CATD-RELATED"/>
    <property type="match status" value="1"/>
</dbReference>
<organism evidence="8 9">
    <name type="scientific">Pseudoxanthobacter soli DSM 19599</name>
    <dbReference type="NCBI Taxonomy" id="1123029"/>
    <lineage>
        <taxon>Bacteria</taxon>
        <taxon>Pseudomonadati</taxon>
        <taxon>Pseudomonadota</taxon>
        <taxon>Alphaproteobacteria</taxon>
        <taxon>Hyphomicrobiales</taxon>
        <taxon>Segnochrobactraceae</taxon>
        <taxon>Pseudoxanthobacter</taxon>
    </lineage>
</organism>
<dbReference type="GO" id="GO:0005886">
    <property type="term" value="C:plasma membrane"/>
    <property type="evidence" value="ECO:0007669"/>
    <property type="project" value="UniProtKB-SubCell"/>
</dbReference>
<reference evidence="8 9" key="1">
    <citation type="submission" date="2016-12" db="EMBL/GenBank/DDBJ databases">
        <authorList>
            <person name="Song W.-J."/>
            <person name="Kurnit D.M."/>
        </authorList>
    </citation>
    <scope>NUCLEOTIDE SEQUENCE [LARGE SCALE GENOMIC DNA]</scope>
    <source>
        <strain evidence="8 9">DSM 19599</strain>
    </source>
</reference>
<dbReference type="InterPro" id="IPR051907">
    <property type="entry name" value="DoxX-like_oxidoreductase"/>
</dbReference>
<dbReference type="EMBL" id="FRXO01000016">
    <property type="protein sequence ID" value="SHO67638.1"/>
    <property type="molecule type" value="Genomic_DNA"/>
</dbReference>
<keyword evidence="9" id="KW-1185">Reference proteome</keyword>
<name>A0A1M7ZRV3_9HYPH</name>
<proteinExistence type="inferred from homology"/>
<keyword evidence="4 7" id="KW-0812">Transmembrane</keyword>